<comment type="caution">
    <text evidence="1">The sequence shown here is derived from an EMBL/GenBank/DDBJ whole genome shotgun (WGS) entry which is preliminary data.</text>
</comment>
<dbReference type="EMBL" id="AZBU02000001">
    <property type="protein sequence ID" value="TMS38242.1"/>
    <property type="molecule type" value="Genomic_DNA"/>
</dbReference>
<dbReference type="Proteomes" id="UP000298663">
    <property type="component" value="Unassembled WGS sequence"/>
</dbReference>
<accession>A0A4U8UXV8</accession>
<dbReference type="AlphaFoldDB" id="A0A4U8UXV8"/>
<reference evidence="1 2" key="1">
    <citation type="journal article" date="2015" name="Genome Biol.">
        <title>Comparative genomics of Steinernema reveals deeply conserved gene regulatory networks.</title>
        <authorList>
            <person name="Dillman A.R."/>
            <person name="Macchietto M."/>
            <person name="Porter C.F."/>
            <person name="Rogers A."/>
            <person name="Williams B."/>
            <person name="Antoshechkin I."/>
            <person name="Lee M.M."/>
            <person name="Goodwin Z."/>
            <person name="Lu X."/>
            <person name="Lewis E.E."/>
            <person name="Goodrich-Blair H."/>
            <person name="Stock S.P."/>
            <person name="Adams B.J."/>
            <person name="Sternberg P.W."/>
            <person name="Mortazavi A."/>
        </authorList>
    </citation>
    <scope>NUCLEOTIDE SEQUENCE [LARGE SCALE GENOMIC DNA]</scope>
    <source>
        <strain evidence="1 2">ALL</strain>
    </source>
</reference>
<protein>
    <submittedName>
        <fullName evidence="1">Uncharacterized protein</fullName>
    </submittedName>
</protein>
<sequence>MDTLPSEFVDNVQILTRAKDLPASWQRSVDKAVQFRKLRIWLYLWPVSETRCTYVLMSFNGGTKERTLCQSTWNAYELVKFKVVPLPSVDGQPLDFDSTEFRTLQRFISRTLRPVDLLNVIGTLSPMLLSLVNAVPRFSSIMTSPSVSFLSDTVLRAMQESRVHYMHFNSFDIPDTLLSALFQFTENCNFYKIFFLSDPRGHPRYAEIAETFLQIARKHAKNGKFVKLWMGDTVTYFWKGVEYFESDSSLHALELCVKPRFWRWNLEEYPESMKRRTPN</sequence>
<name>A0A4U8UXV8_STECR</name>
<evidence type="ECO:0000313" key="1">
    <source>
        <dbReference type="EMBL" id="TMS38242.1"/>
    </source>
</evidence>
<evidence type="ECO:0000313" key="2">
    <source>
        <dbReference type="Proteomes" id="UP000298663"/>
    </source>
</evidence>
<keyword evidence="2" id="KW-1185">Reference proteome</keyword>
<gene>
    <name evidence="1" type="ORF">L596_005009</name>
</gene>
<proteinExistence type="predicted"/>
<organism evidence="1 2">
    <name type="scientific">Steinernema carpocapsae</name>
    <name type="common">Entomopathogenic nematode</name>
    <dbReference type="NCBI Taxonomy" id="34508"/>
    <lineage>
        <taxon>Eukaryota</taxon>
        <taxon>Metazoa</taxon>
        <taxon>Ecdysozoa</taxon>
        <taxon>Nematoda</taxon>
        <taxon>Chromadorea</taxon>
        <taxon>Rhabditida</taxon>
        <taxon>Tylenchina</taxon>
        <taxon>Panagrolaimomorpha</taxon>
        <taxon>Strongyloidoidea</taxon>
        <taxon>Steinernematidae</taxon>
        <taxon>Steinernema</taxon>
    </lineage>
</organism>
<reference evidence="1 2" key="2">
    <citation type="journal article" date="2019" name="G3 (Bethesda)">
        <title>Hybrid Assembly of the Genome of the Entomopathogenic Nematode Steinernema carpocapsae Identifies the X-Chromosome.</title>
        <authorList>
            <person name="Serra L."/>
            <person name="Macchietto M."/>
            <person name="Macias-Munoz A."/>
            <person name="McGill C.J."/>
            <person name="Rodriguez I.M."/>
            <person name="Rodriguez B."/>
            <person name="Murad R."/>
            <person name="Mortazavi A."/>
        </authorList>
    </citation>
    <scope>NUCLEOTIDE SEQUENCE [LARGE SCALE GENOMIC DNA]</scope>
    <source>
        <strain evidence="1 2">ALL</strain>
    </source>
</reference>